<proteinExistence type="inferred from homology"/>
<name>A0A8B6CSE2_MYTGA</name>
<evidence type="ECO:0000256" key="2">
    <source>
        <dbReference type="SAM" id="MobiDB-lite"/>
    </source>
</evidence>
<accession>A0A8B6CSE2</accession>
<evidence type="ECO:0000313" key="4">
    <source>
        <dbReference type="Proteomes" id="UP000596742"/>
    </source>
</evidence>
<dbReference type="EMBL" id="UYJE01002326">
    <property type="protein sequence ID" value="VDI09762.1"/>
    <property type="molecule type" value="Genomic_DNA"/>
</dbReference>
<feature type="compositionally biased region" description="Basic and acidic residues" evidence="2">
    <location>
        <begin position="650"/>
        <end position="668"/>
    </location>
</feature>
<feature type="compositionally biased region" description="Basic and acidic residues" evidence="2">
    <location>
        <begin position="475"/>
        <end position="490"/>
    </location>
</feature>
<reference evidence="3" key="1">
    <citation type="submission" date="2018-11" db="EMBL/GenBank/DDBJ databases">
        <authorList>
            <person name="Alioto T."/>
            <person name="Alioto T."/>
        </authorList>
    </citation>
    <scope>NUCLEOTIDE SEQUENCE</scope>
</reference>
<keyword evidence="4" id="KW-1185">Reference proteome</keyword>
<dbReference type="PANTHER" id="PTHR13237:SF8">
    <property type="entry name" value="SOMETHING ABOUT SILENCING PROTEIN 10"/>
    <property type="match status" value="1"/>
</dbReference>
<dbReference type="OrthoDB" id="1924577at2759"/>
<gene>
    <name evidence="3" type="ORF">MGAL_10B092337B</name>
</gene>
<dbReference type="PANTHER" id="PTHR13237">
    <property type="entry name" value="SOMETHING ABOUT SILENCING PROTEIN 10-RELATED"/>
    <property type="match status" value="1"/>
</dbReference>
<feature type="region of interest" description="Disordered" evidence="2">
    <location>
        <begin position="642"/>
        <end position="688"/>
    </location>
</feature>
<comment type="similarity">
    <text evidence="1">Belongs to the SAS10 family.</text>
</comment>
<dbReference type="Proteomes" id="UP000596742">
    <property type="component" value="Unassembled WGS sequence"/>
</dbReference>
<evidence type="ECO:0000313" key="3">
    <source>
        <dbReference type="EMBL" id="VDI09762.1"/>
    </source>
</evidence>
<feature type="compositionally biased region" description="Acidic residues" evidence="2">
    <location>
        <begin position="520"/>
        <end position="532"/>
    </location>
</feature>
<sequence>MAVLCMDSKKKKRDKEKDAQKMFEQISNAKKTNEGDSTSQIIVDKRTKAEIAFEKAREERKAEQIIEKASKTHKERIMDFNKHLDNLTEHFDIPKVSWTKRKGGKEKVAVYNSDDEDALSKENQPDPTSEEYFMDDIDVFHAKKDKVLLGKGIQDDVDMESESEDEVLGLVDSDESDEEIRNYQQQLRQIKRFKKKVDMGSDLEEDEDEEAGLPDSKAWGIKKSKYYGGDVEDEDLDLSGSEDEEAAAVMEEKEALALQKKMAAELDEQDFDLDIFKKTKVVEEKDKEEEKIIKDLTKLSKQEKIKLLKKESPELMTLIEDFKVKMTEVKDIYHPLLTLVKDGKIHGKAAEYVETKFKLLLNYCTNISFYMMLKSKQVPVQNHPVIKRLVQHRNLMKQLEPVDDKVRPEIEDILEKLNKGEEIHFAEPASSQKTFIRRKPSKQSRDRIEQKKLSELISESEEDESGLQSNKKKKNSTDKRYETKDEKDALEYYNMMKSGEKGQSDGEEVEEGTMNGMEDMNGDENVGEEDEFEGKRKVTYQGKIKFHEDPRLHEYQSEGAALHDYLAQNPHEEVEAKKQHEETTVTMSLGGSLGDESSDDVDEPTTPREDSTIKSNTPLGGLSAGELTNYRSKYQTEDFQFGMSFSEPEPEPKKEEVEIDDYENRDIQPADEDSTINYTDSSITDMLF</sequence>
<comment type="caution">
    <text evidence="3">The sequence shown here is derived from an EMBL/GenBank/DDBJ whole genome shotgun (WGS) entry which is preliminary data.</text>
</comment>
<dbReference type="AlphaFoldDB" id="A0A8B6CSE2"/>
<dbReference type="InterPro" id="IPR007146">
    <property type="entry name" value="Sas10/Utp3/C1D"/>
</dbReference>
<evidence type="ECO:0000256" key="1">
    <source>
        <dbReference type="ARBA" id="ARBA00010979"/>
    </source>
</evidence>
<feature type="region of interest" description="Disordered" evidence="2">
    <location>
        <begin position="588"/>
        <end position="625"/>
    </location>
</feature>
<dbReference type="GO" id="GO:0000462">
    <property type="term" value="P:maturation of SSU-rRNA from tricistronic rRNA transcript (SSU-rRNA, 5.8S rRNA, LSU-rRNA)"/>
    <property type="evidence" value="ECO:0007669"/>
    <property type="project" value="TreeGrafter"/>
</dbReference>
<feature type="region of interest" description="Disordered" evidence="2">
    <location>
        <begin position="1"/>
        <end position="20"/>
    </location>
</feature>
<feature type="region of interest" description="Disordered" evidence="2">
    <location>
        <begin position="428"/>
        <end position="535"/>
    </location>
</feature>
<dbReference type="Pfam" id="PF04000">
    <property type="entry name" value="Sas10_Utp3"/>
    <property type="match status" value="1"/>
</dbReference>
<protein>
    <submittedName>
        <fullName evidence="3">Uncharacterized protein</fullName>
    </submittedName>
</protein>
<feature type="compositionally biased region" description="Basic and acidic residues" evidence="2">
    <location>
        <begin position="443"/>
        <end position="454"/>
    </location>
</feature>
<dbReference type="GO" id="GO:0032040">
    <property type="term" value="C:small-subunit processome"/>
    <property type="evidence" value="ECO:0007669"/>
    <property type="project" value="TreeGrafter"/>
</dbReference>
<organism evidence="3 4">
    <name type="scientific">Mytilus galloprovincialis</name>
    <name type="common">Mediterranean mussel</name>
    <dbReference type="NCBI Taxonomy" id="29158"/>
    <lineage>
        <taxon>Eukaryota</taxon>
        <taxon>Metazoa</taxon>
        <taxon>Spiralia</taxon>
        <taxon>Lophotrochozoa</taxon>
        <taxon>Mollusca</taxon>
        <taxon>Bivalvia</taxon>
        <taxon>Autobranchia</taxon>
        <taxon>Pteriomorphia</taxon>
        <taxon>Mytilida</taxon>
        <taxon>Mytiloidea</taxon>
        <taxon>Mytilidae</taxon>
        <taxon>Mytilinae</taxon>
        <taxon>Mytilus</taxon>
    </lineage>
</organism>
<feature type="compositionally biased region" description="Polar residues" evidence="2">
    <location>
        <begin position="675"/>
        <end position="688"/>
    </location>
</feature>